<evidence type="ECO:0000313" key="3">
    <source>
        <dbReference type="Proteomes" id="UP000626092"/>
    </source>
</evidence>
<dbReference type="EMBL" id="WJXA01000008">
    <property type="protein sequence ID" value="KAF7136078.1"/>
    <property type="molecule type" value="Genomic_DNA"/>
</dbReference>
<name>A0A834GKI0_RHOSS</name>
<organism evidence="2 3">
    <name type="scientific">Rhododendron simsii</name>
    <name type="common">Sims's rhododendron</name>
    <dbReference type="NCBI Taxonomy" id="118357"/>
    <lineage>
        <taxon>Eukaryota</taxon>
        <taxon>Viridiplantae</taxon>
        <taxon>Streptophyta</taxon>
        <taxon>Embryophyta</taxon>
        <taxon>Tracheophyta</taxon>
        <taxon>Spermatophyta</taxon>
        <taxon>Magnoliopsida</taxon>
        <taxon>eudicotyledons</taxon>
        <taxon>Gunneridae</taxon>
        <taxon>Pentapetalae</taxon>
        <taxon>asterids</taxon>
        <taxon>Ericales</taxon>
        <taxon>Ericaceae</taxon>
        <taxon>Ericoideae</taxon>
        <taxon>Rhodoreae</taxon>
        <taxon>Rhododendron</taxon>
    </lineage>
</organism>
<sequence>MAIQGLIASKSVLVSRGILNSNTDQCPYCNSVGETPNHLLLLCNVARRVWEEASFYSGVWTLWTCRNELVYRNKMWEVEEIADLVKTRMTIWIKGMSLGVSWSVVGSFGLSWVVLGPAFAVSGLGSLVVFVVSGLVSPVLSPSFFCLGLSCVADALPTPPLWRAKSLFWTLDTGRGQYMFSAMKKKDLAQSLHQVTTHSAHASLLSARALQPLFGSPRFYTAAIALERRTQAYVEIEFMNAFDSGQCIHGDSISSPFFLKHSGSNPRHRWKWPWWCQVCAVVLQGGDATGDEIEWVSGFGFSLIQWYPMASEAQPNAGAAVKLGLRKPVILKIEEFGGAGDGGCLEEAKPDGWRWDDDDSVWPF</sequence>
<proteinExistence type="predicted"/>
<reference evidence="2" key="1">
    <citation type="submission" date="2019-11" db="EMBL/GenBank/DDBJ databases">
        <authorList>
            <person name="Liu Y."/>
            <person name="Hou J."/>
            <person name="Li T.-Q."/>
            <person name="Guan C.-H."/>
            <person name="Wu X."/>
            <person name="Wu H.-Z."/>
            <person name="Ling F."/>
            <person name="Zhang R."/>
            <person name="Shi X.-G."/>
            <person name="Ren J.-P."/>
            <person name="Chen E.-F."/>
            <person name="Sun J.-M."/>
        </authorList>
    </citation>
    <scope>NUCLEOTIDE SEQUENCE</scope>
    <source>
        <strain evidence="2">Adult_tree_wgs_1</strain>
        <tissue evidence="2">Leaves</tissue>
    </source>
</reference>
<dbReference type="Proteomes" id="UP000626092">
    <property type="component" value="Unassembled WGS sequence"/>
</dbReference>
<keyword evidence="3" id="KW-1185">Reference proteome</keyword>
<evidence type="ECO:0000313" key="2">
    <source>
        <dbReference type="EMBL" id="KAF7136078.1"/>
    </source>
</evidence>
<evidence type="ECO:0008006" key="4">
    <source>
        <dbReference type="Google" id="ProtNLM"/>
    </source>
</evidence>
<evidence type="ECO:0000256" key="1">
    <source>
        <dbReference type="SAM" id="Phobius"/>
    </source>
</evidence>
<comment type="caution">
    <text evidence="2">The sequence shown here is derived from an EMBL/GenBank/DDBJ whole genome shotgun (WGS) entry which is preliminary data.</text>
</comment>
<keyword evidence="1" id="KW-0812">Transmembrane</keyword>
<feature type="transmembrane region" description="Helical" evidence="1">
    <location>
        <begin position="96"/>
        <end position="115"/>
    </location>
</feature>
<dbReference type="AlphaFoldDB" id="A0A834GKI0"/>
<keyword evidence="1" id="KW-1133">Transmembrane helix</keyword>
<accession>A0A834GKI0</accession>
<protein>
    <recommendedName>
        <fullName evidence="4">Reverse transcriptase zinc-binding domain-containing protein</fullName>
    </recommendedName>
</protein>
<keyword evidence="1" id="KW-0472">Membrane</keyword>
<gene>
    <name evidence="2" type="ORF">RHSIM_Rhsim08G0187000</name>
</gene>
<dbReference type="OrthoDB" id="1001104at2759"/>